<feature type="transmembrane region" description="Helical" evidence="6">
    <location>
        <begin position="56"/>
        <end position="79"/>
    </location>
</feature>
<evidence type="ECO:0000256" key="2">
    <source>
        <dbReference type="ARBA" id="ARBA00022475"/>
    </source>
</evidence>
<keyword evidence="3 6" id="KW-0812">Transmembrane</keyword>
<dbReference type="PANTHER" id="PTHR30353">
    <property type="entry name" value="INNER MEMBRANE PROTEIN DEDA-RELATED"/>
    <property type="match status" value="1"/>
</dbReference>
<name>A0A6J7D4A2_9ZZZZ</name>
<evidence type="ECO:0000259" key="7">
    <source>
        <dbReference type="Pfam" id="PF09335"/>
    </source>
</evidence>
<dbReference type="AlphaFoldDB" id="A0A6J7D4A2"/>
<reference evidence="8" key="1">
    <citation type="submission" date="2020-05" db="EMBL/GenBank/DDBJ databases">
        <authorList>
            <person name="Chiriac C."/>
            <person name="Salcher M."/>
            <person name="Ghai R."/>
            <person name="Kavagutti S V."/>
        </authorList>
    </citation>
    <scope>NUCLEOTIDE SEQUENCE</scope>
</reference>
<sequence length="253" mass="27492">MALLHCAVRPQVKVETIGSLAQCVLLKCALTWLYCERVTSSHLVALGPAVLDPQHLAISLGLIGVLAIIFAECGLLVGFFLPGDSLLFAVGLLTSGGIASAHIDHPLWFVIALISLAAIAGNLCGYYIGLKTGPAVFSRPQSRFFKPEYVTRSEEFFERYGRAALILARFTPIVRTIIPVMAGTAKMNFRKFALFSTVGGIAWAASMTTLGFYLGKITWVQKNLDIIAIGIVAISFIPVWLELRKPRNNEPLS</sequence>
<comment type="subcellular location">
    <subcellularLocation>
        <location evidence="1">Cell membrane</location>
        <topology evidence="1">Multi-pass membrane protein</topology>
    </subcellularLocation>
</comment>
<evidence type="ECO:0000256" key="1">
    <source>
        <dbReference type="ARBA" id="ARBA00004651"/>
    </source>
</evidence>
<evidence type="ECO:0000313" key="8">
    <source>
        <dbReference type="EMBL" id="CAB4863915.1"/>
    </source>
</evidence>
<dbReference type="InterPro" id="IPR032818">
    <property type="entry name" value="DedA-like"/>
</dbReference>
<keyword evidence="4 6" id="KW-1133">Transmembrane helix</keyword>
<dbReference type="EMBL" id="CAFBLM010000011">
    <property type="protein sequence ID" value="CAB4863915.1"/>
    <property type="molecule type" value="Genomic_DNA"/>
</dbReference>
<accession>A0A6J7D4A2</accession>
<feature type="transmembrane region" description="Helical" evidence="6">
    <location>
        <begin position="86"/>
        <end position="103"/>
    </location>
</feature>
<dbReference type="GO" id="GO:0005886">
    <property type="term" value="C:plasma membrane"/>
    <property type="evidence" value="ECO:0007669"/>
    <property type="project" value="UniProtKB-SubCell"/>
</dbReference>
<evidence type="ECO:0000256" key="3">
    <source>
        <dbReference type="ARBA" id="ARBA00022692"/>
    </source>
</evidence>
<organism evidence="8">
    <name type="scientific">freshwater metagenome</name>
    <dbReference type="NCBI Taxonomy" id="449393"/>
    <lineage>
        <taxon>unclassified sequences</taxon>
        <taxon>metagenomes</taxon>
        <taxon>ecological metagenomes</taxon>
    </lineage>
</organism>
<feature type="transmembrane region" description="Helical" evidence="6">
    <location>
        <begin position="109"/>
        <end position="129"/>
    </location>
</feature>
<evidence type="ECO:0000256" key="5">
    <source>
        <dbReference type="ARBA" id="ARBA00023136"/>
    </source>
</evidence>
<evidence type="ECO:0000256" key="4">
    <source>
        <dbReference type="ARBA" id="ARBA00022989"/>
    </source>
</evidence>
<gene>
    <name evidence="8" type="ORF">UFOPK3401_00407</name>
</gene>
<feature type="domain" description="VTT" evidence="7">
    <location>
        <begin position="81"/>
        <end position="211"/>
    </location>
</feature>
<keyword evidence="2" id="KW-1003">Cell membrane</keyword>
<dbReference type="PANTHER" id="PTHR30353:SF0">
    <property type="entry name" value="TRANSMEMBRANE PROTEIN"/>
    <property type="match status" value="1"/>
</dbReference>
<feature type="transmembrane region" description="Helical" evidence="6">
    <location>
        <begin position="192"/>
        <end position="214"/>
    </location>
</feature>
<dbReference type="InterPro" id="IPR032816">
    <property type="entry name" value="VTT_dom"/>
</dbReference>
<evidence type="ECO:0000256" key="6">
    <source>
        <dbReference type="SAM" id="Phobius"/>
    </source>
</evidence>
<protein>
    <submittedName>
        <fullName evidence="8">Unannotated protein</fullName>
    </submittedName>
</protein>
<proteinExistence type="predicted"/>
<feature type="transmembrane region" description="Helical" evidence="6">
    <location>
        <begin position="226"/>
        <end position="243"/>
    </location>
</feature>
<dbReference type="Pfam" id="PF09335">
    <property type="entry name" value="VTT_dom"/>
    <property type="match status" value="1"/>
</dbReference>
<keyword evidence="5 6" id="KW-0472">Membrane</keyword>